<proteinExistence type="inferred from homology"/>
<evidence type="ECO:0000256" key="2">
    <source>
        <dbReference type="ARBA" id="ARBA00010488"/>
    </source>
</evidence>
<keyword evidence="3" id="KW-1003">Cell membrane</keyword>
<evidence type="ECO:0000256" key="1">
    <source>
        <dbReference type="ARBA" id="ARBA00004202"/>
    </source>
</evidence>
<evidence type="ECO:0008006" key="9">
    <source>
        <dbReference type="Google" id="ProtNLM"/>
    </source>
</evidence>
<gene>
    <name evidence="7" type="ORF">CBF35_10835</name>
</gene>
<dbReference type="GO" id="GO:0019350">
    <property type="term" value="P:teichoic acid biosynthetic process"/>
    <property type="evidence" value="ECO:0007669"/>
    <property type="project" value="UniProtKB-KW"/>
</dbReference>
<dbReference type="InterPro" id="IPR051612">
    <property type="entry name" value="Teichoic_Acid_Biosynth"/>
</dbReference>
<dbReference type="InterPro" id="IPR043148">
    <property type="entry name" value="TagF_C"/>
</dbReference>
<dbReference type="Gene3D" id="3.40.50.11820">
    <property type="match status" value="1"/>
</dbReference>
<name>A0A429ZKJ6_9ENTE</name>
<dbReference type="InterPro" id="IPR007554">
    <property type="entry name" value="Glycerophosphate_synth"/>
</dbReference>
<dbReference type="InterPro" id="IPR043149">
    <property type="entry name" value="TagF_N"/>
</dbReference>
<keyword evidence="4" id="KW-0808">Transferase</keyword>
<comment type="caution">
    <text evidence="7">The sequence shown here is derived from an EMBL/GenBank/DDBJ whole genome shotgun (WGS) entry which is preliminary data.</text>
</comment>
<dbReference type="EMBL" id="NGJU01000016">
    <property type="protein sequence ID" value="RST94199.1"/>
    <property type="molecule type" value="Genomic_DNA"/>
</dbReference>
<dbReference type="Proteomes" id="UP000287239">
    <property type="component" value="Unassembled WGS sequence"/>
</dbReference>
<organism evidence="7 8">
    <name type="scientific">Vagococcus salmoninarum</name>
    <dbReference type="NCBI Taxonomy" id="2739"/>
    <lineage>
        <taxon>Bacteria</taxon>
        <taxon>Bacillati</taxon>
        <taxon>Bacillota</taxon>
        <taxon>Bacilli</taxon>
        <taxon>Lactobacillales</taxon>
        <taxon>Enterococcaceae</taxon>
        <taxon>Vagococcus</taxon>
    </lineage>
</organism>
<dbReference type="PANTHER" id="PTHR37316:SF3">
    <property type="entry name" value="TEICHOIC ACID GLYCEROL-PHOSPHATE TRANSFERASE"/>
    <property type="match status" value="1"/>
</dbReference>
<reference evidence="7 8" key="1">
    <citation type="submission" date="2017-05" db="EMBL/GenBank/DDBJ databases">
        <title>Vagococcus spp. assemblies.</title>
        <authorList>
            <person name="Gulvik C.A."/>
        </authorList>
    </citation>
    <scope>NUCLEOTIDE SEQUENCE [LARGE SCALE GENOMIC DNA]</scope>
    <source>
        <strain evidence="7 8">NCFB 2777</strain>
    </source>
</reference>
<evidence type="ECO:0000256" key="3">
    <source>
        <dbReference type="ARBA" id="ARBA00022475"/>
    </source>
</evidence>
<evidence type="ECO:0000313" key="8">
    <source>
        <dbReference type="Proteomes" id="UP000287239"/>
    </source>
</evidence>
<evidence type="ECO:0000256" key="5">
    <source>
        <dbReference type="ARBA" id="ARBA00022944"/>
    </source>
</evidence>
<protein>
    <recommendedName>
        <fullName evidence="9">CDP-glycerol--glycerophosphate glycerophosphotransferase</fullName>
    </recommendedName>
</protein>
<dbReference type="AlphaFoldDB" id="A0A429ZKJ6"/>
<dbReference type="SUPFAM" id="SSF53756">
    <property type="entry name" value="UDP-Glycosyltransferase/glycogen phosphorylase"/>
    <property type="match status" value="1"/>
</dbReference>
<keyword evidence="8" id="KW-1185">Reference proteome</keyword>
<comment type="similarity">
    <text evidence="2">Belongs to the CDP-glycerol glycerophosphotransferase family.</text>
</comment>
<evidence type="ECO:0000256" key="6">
    <source>
        <dbReference type="ARBA" id="ARBA00023136"/>
    </source>
</evidence>
<keyword evidence="5" id="KW-0777">Teichoic acid biosynthesis</keyword>
<dbReference type="RefSeq" id="WP_126781027.1">
    <property type="nucleotide sequence ID" value="NZ_NGJU01000016.1"/>
</dbReference>
<dbReference type="GO" id="GO:0005886">
    <property type="term" value="C:plasma membrane"/>
    <property type="evidence" value="ECO:0007669"/>
    <property type="project" value="UniProtKB-SubCell"/>
</dbReference>
<dbReference type="PANTHER" id="PTHR37316">
    <property type="entry name" value="TEICHOIC ACID GLYCEROL-PHOSPHATE PRIMASE"/>
    <property type="match status" value="1"/>
</dbReference>
<accession>A0A429ZKJ6</accession>
<dbReference type="OrthoDB" id="9811865at2"/>
<dbReference type="GO" id="GO:0047355">
    <property type="term" value="F:CDP-glycerol glycerophosphotransferase activity"/>
    <property type="evidence" value="ECO:0007669"/>
    <property type="project" value="InterPro"/>
</dbReference>
<keyword evidence="6" id="KW-0472">Membrane</keyword>
<evidence type="ECO:0000313" key="7">
    <source>
        <dbReference type="EMBL" id="RST94199.1"/>
    </source>
</evidence>
<dbReference type="Gene3D" id="3.40.50.12580">
    <property type="match status" value="1"/>
</dbReference>
<dbReference type="Pfam" id="PF04464">
    <property type="entry name" value="Glyphos_transf"/>
    <property type="match status" value="1"/>
</dbReference>
<dbReference type="GeneID" id="98568870"/>
<comment type="subcellular location">
    <subcellularLocation>
        <location evidence="1">Cell membrane</location>
        <topology evidence="1">Peripheral membrane protein</topology>
    </subcellularLocation>
</comment>
<sequence length="390" mass="45809">MQAFSVELIKKMIGLVFKVVGYFTCENLVYFESFHGKQFSDNPKAVYQEMKKTYPNYRLVWGVSKGHEEIFIKEKVDYVRRYSLKWLLTMPRAKGWVINTRTPIYMVKNKRTTYVQTWHGTPLKKLGLDISEVKIAGYDTASYREEFIKEAAVWDYLISPNSYCTDILPKAFGYQGEVLEVGYPRNDELVKKHADIKRINYLKSELGIPLNKQVILYAPTWRETKKTDLTELTLDLAEIEKQFKGEVVFLVRTHYLVSETIDFTRFGETIMNVSNYPDMKELLLITDLLITDYSSSLFDFAITKRPMLFYMYDRLDYEEKIRGVYFDVTEALPGKIVTTEISLINHLRQFVNDENTLISDNYEEFYQQFCHQEKGTASQAVIQKIIKKEE</sequence>
<evidence type="ECO:0000256" key="4">
    <source>
        <dbReference type="ARBA" id="ARBA00022679"/>
    </source>
</evidence>